<organism evidence="1 2">
    <name type="scientific">Rotaria magnacalcarata</name>
    <dbReference type="NCBI Taxonomy" id="392030"/>
    <lineage>
        <taxon>Eukaryota</taxon>
        <taxon>Metazoa</taxon>
        <taxon>Spiralia</taxon>
        <taxon>Gnathifera</taxon>
        <taxon>Rotifera</taxon>
        <taxon>Eurotatoria</taxon>
        <taxon>Bdelloidea</taxon>
        <taxon>Philodinida</taxon>
        <taxon>Philodinidae</taxon>
        <taxon>Rotaria</taxon>
    </lineage>
</organism>
<sequence>MEAKCNVPWTKDLDKEQDAQQEAKISTVIYQGQ</sequence>
<reference evidence="1" key="1">
    <citation type="submission" date="2021-02" db="EMBL/GenBank/DDBJ databases">
        <authorList>
            <person name="Nowell W R."/>
        </authorList>
    </citation>
    <scope>NUCLEOTIDE SEQUENCE</scope>
</reference>
<proteinExistence type="predicted"/>
<feature type="non-terminal residue" evidence="1">
    <location>
        <position position="33"/>
    </location>
</feature>
<dbReference type="EMBL" id="CAJOBG010086370">
    <property type="protein sequence ID" value="CAF4649717.1"/>
    <property type="molecule type" value="Genomic_DNA"/>
</dbReference>
<protein>
    <submittedName>
        <fullName evidence="1">Uncharacterized protein</fullName>
    </submittedName>
</protein>
<evidence type="ECO:0000313" key="1">
    <source>
        <dbReference type="EMBL" id="CAF4649717.1"/>
    </source>
</evidence>
<evidence type="ECO:0000313" key="2">
    <source>
        <dbReference type="Proteomes" id="UP000663866"/>
    </source>
</evidence>
<dbReference type="Proteomes" id="UP000663866">
    <property type="component" value="Unassembled WGS sequence"/>
</dbReference>
<dbReference type="AlphaFoldDB" id="A0A821FEC2"/>
<gene>
    <name evidence="1" type="ORF">OVN521_LOCUS46778</name>
</gene>
<name>A0A821FEC2_9BILA</name>
<comment type="caution">
    <text evidence="1">The sequence shown here is derived from an EMBL/GenBank/DDBJ whole genome shotgun (WGS) entry which is preliminary data.</text>
</comment>
<keyword evidence="2" id="KW-1185">Reference proteome</keyword>
<accession>A0A821FEC2</accession>